<organism evidence="2 3">
    <name type="scientific">Anaerobiospirillum thomasii</name>
    <dbReference type="NCBI Taxonomy" id="179995"/>
    <lineage>
        <taxon>Bacteria</taxon>
        <taxon>Pseudomonadati</taxon>
        <taxon>Pseudomonadota</taxon>
        <taxon>Gammaproteobacteria</taxon>
        <taxon>Aeromonadales</taxon>
        <taxon>Succinivibrionaceae</taxon>
        <taxon>Anaerobiospirillum</taxon>
    </lineage>
</organism>
<dbReference type="EMBL" id="UAPV01000001">
    <property type="protein sequence ID" value="SPT70719.1"/>
    <property type="molecule type" value="Genomic_DNA"/>
</dbReference>
<dbReference type="Proteomes" id="UP000250086">
    <property type="component" value="Unassembled WGS sequence"/>
</dbReference>
<keyword evidence="1" id="KW-0812">Transmembrane</keyword>
<dbReference type="Pfam" id="PF10095">
    <property type="entry name" value="DUF2333"/>
    <property type="match status" value="1"/>
</dbReference>
<protein>
    <submittedName>
        <fullName evidence="2">Uncharacterized protein conserved in bacteria</fullName>
    </submittedName>
</protein>
<sequence length="303" mass="33335">MTLSAKSFKYPVLIIILAYVLYVSCVGLISNVSPQSYAPAKVDNTADERQKAQILARGVTDALETELSSLFGWLPNDILMEQKIIDNKTAYQRGVIYATRPASDIVAKTAGRVGERDTIDSRLSDATSRYFTYADNVWGFLFVYDCEGKYKAGIKGWQDWANSVGTKSRDAGIYNVKSDDVFNILKYCSAMTDYALGILNNTDISHMDADNNIYYVKGVAKVAGNVLRALIAVDESVVARGGAENVDEALKRFAYIDEFNPLYVVAGGNARGDAMLPNHIAAMARHLDVANNRLNDMMASMDK</sequence>
<keyword evidence="1" id="KW-0472">Membrane</keyword>
<dbReference type="RefSeq" id="WP_113744759.1">
    <property type="nucleotide sequence ID" value="NZ_UAPV01000001.1"/>
</dbReference>
<accession>A0A2X0V8J4</accession>
<reference evidence="2 3" key="1">
    <citation type="submission" date="2018-06" db="EMBL/GenBank/DDBJ databases">
        <authorList>
            <consortium name="Pathogen Informatics"/>
            <person name="Doyle S."/>
        </authorList>
    </citation>
    <scope>NUCLEOTIDE SEQUENCE [LARGE SCALE GENOMIC DNA]</scope>
    <source>
        <strain evidence="2 3">NCTC13093</strain>
    </source>
</reference>
<evidence type="ECO:0000256" key="1">
    <source>
        <dbReference type="SAM" id="Phobius"/>
    </source>
</evidence>
<feature type="transmembrane region" description="Helical" evidence="1">
    <location>
        <begin position="12"/>
        <end position="32"/>
    </location>
</feature>
<dbReference type="InterPro" id="IPR016936">
    <property type="entry name" value="UCP029693"/>
</dbReference>
<keyword evidence="1" id="KW-1133">Transmembrane helix</keyword>
<dbReference type="AlphaFoldDB" id="A0A2X0V8J4"/>
<keyword evidence="3" id="KW-1185">Reference proteome</keyword>
<gene>
    <name evidence="2" type="ORF">NCTC13093_02137</name>
</gene>
<name>A0A2X0V8J4_9GAMM</name>
<proteinExistence type="predicted"/>
<evidence type="ECO:0000313" key="2">
    <source>
        <dbReference type="EMBL" id="SPT70719.1"/>
    </source>
</evidence>
<evidence type="ECO:0000313" key="3">
    <source>
        <dbReference type="Proteomes" id="UP000250086"/>
    </source>
</evidence>